<gene>
    <name evidence="1" type="ORF">M8818_005687</name>
</gene>
<evidence type="ECO:0000313" key="1">
    <source>
        <dbReference type="EMBL" id="KAK8202161.1"/>
    </source>
</evidence>
<protein>
    <submittedName>
        <fullName evidence="1">Uncharacterized protein</fullName>
    </submittedName>
</protein>
<keyword evidence="2" id="KW-1185">Reference proteome</keyword>
<name>A0ACC3S8N6_9PEZI</name>
<dbReference type="EMBL" id="JAMKPW020000033">
    <property type="protein sequence ID" value="KAK8202161.1"/>
    <property type="molecule type" value="Genomic_DNA"/>
</dbReference>
<comment type="caution">
    <text evidence="1">The sequence shown here is derived from an EMBL/GenBank/DDBJ whole genome shotgun (WGS) entry which is preliminary data.</text>
</comment>
<sequence length="718" mass="78323">MPLCPPSAMGEHRTDSPPTAAGEEPSPTSTPPPRWNIDANTPTGTLPPSTRWNQHQPSAVSDNAPPHSISQQNRDTFLHNANNSDTFLTNDTQSTQSKPYPQFSVRHYRNPSAAGLSVKTDLALSSRSSAVAVSQSSRDRDGTSTASNFPTSEYSSALPSNDTLSPTLRKPLSSISMASLASSLSPGSALPSPALAALSDLTPLPSPIVASDASPGPWNRAFRMGASSRPGSSEDTPTKVHSSHTQSMEGPMSPPRKKKGYASLMQSAVEAQAAQQNRAAHGRNRSVSELYLDPLVNPRPRHVTMGSEGMPMTMNHAQPTDHHMHREEYLAAQRGLTQPSRDPTHTLPSPPPSNKSLTESDADEEEQRRDIEEPGAEYLTVSSQSQSPSNKRKWRVVRPLGQGTFSKVLLATSQRLPPDTLYTEANLDPRRLVAVKIVEHGPAGGADEERIETSLKREVEILKQIDHPSLVHLKGLELREERAMLVLNYCPGGDLFDLASERRDLLTPSLVQRIFAELVGAVRYLHSNLVVHRDIKLENVLVNFPHTTLATITSPQSHPTPLVTLTDLGLSRRIPPPPTSPLLTTRCGSEDYAAPEILLGQPYDGRATDAWAVGVLLYALMEGRLPFDAPPGRPERSRNTHRIARCEWIWCRFGNEDGEWDPQAERGAAGQWEGARVCVEGLLRKVRMGRVALEEVEGMQWVREGIQVPGGLKAADDG</sequence>
<evidence type="ECO:0000313" key="2">
    <source>
        <dbReference type="Proteomes" id="UP001320706"/>
    </source>
</evidence>
<reference evidence="1" key="1">
    <citation type="submission" date="2024-02" db="EMBL/GenBank/DDBJ databases">
        <title>Metagenome Assembled Genome of Zalaria obscura JY119.</title>
        <authorList>
            <person name="Vighnesh L."/>
            <person name="Jagadeeshwari U."/>
            <person name="Venkata Ramana C."/>
            <person name="Sasikala C."/>
        </authorList>
    </citation>
    <scope>NUCLEOTIDE SEQUENCE</scope>
    <source>
        <strain evidence="1">JY119</strain>
    </source>
</reference>
<accession>A0ACC3S8N6</accession>
<organism evidence="1 2">
    <name type="scientific">Zalaria obscura</name>
    <dbReference type="NCBI Taxonomy" id="2024903"/>
    <lineage>
        <taxon>Eukaryota</taxon>
        <taxon>Fungi</taxon>
        <taxon>Dikarya</taxon>
        <taxon>Ascomycota</taxon>
        <taxon>Pezizomycotina</taxon>
        <taxon>Dothideomycetes</taxon>
        <taxon>Dothideomycetidae</taxon>
        <taxon>Dothideales</taxon>
        <taxon>Zalariaceae</taxon>
        <taxon>Zalaria</taxon>
    </lineage>
</organism>
<proteinExistence type="predicted"/>
<dbReference type="Proteomes" id="UP001320706">
    <property type="component" value="Unassembled WGS sequence"/>
</dbReference>